<dbReference type="PANTHER" id="PTHR43790">
    <property type="entry name" value="CARBOHYDRATE TRANSPORT ATP-BINDING PROTEIN MG119-RELATED"/>
    <property type="match status" value="1"/>
</dbReference>
<dbReference type="PANTHER" id="PTHR43790:SF4">
    <property type="entry name" value="GUANOSINE IMPORT ATP-BINDING PROTEIN NUPO"/>
    <property type="match status" value="1"/>
</dbReference>
<dbReference type="Pfam" id="PF00005">
    <property type="entry name" value="ABC_tran"/>
    <property type="match status" value="2"/>
</dbReference>
<keyword evidence="6 10" id="KW-0067">ATP-binding</keyword>
<dbReference type="SMART" id="SM00382">
    <property type="entry name" value="AAA"/>
    <property type="match status" value="2"/>
</dbReference>
<dbReference type="PROSITE" id="PS00211">
    <property type="entry name" value="ABC_TRANSPORTER_1"/>
    <property type="match status" value="1"/>
</dbReference>
<feature type="domain" description="ABC transporter" evidence="9">
    <location>
        <begin position="6"/>
        <end position="243"/>
    </location>
</feature>
<dbReference type="EMBL" id="NIBG01000012">
    <property type="protein sequence ID" value="PAB58686.1"/>
    <property type="molecule type" value="Genomic_DNA"/>
</dbReference>
<dbReference type="InterPro" id="IPR050107">
    <property type="entry name" value="ABC_carbohydrate_import_ATPase"/>
</dbReference>
<evidence type="ECO:0000256" key="7">
    <source>
        <dbReference type="ARBA" id="ARBA00022967"/>
    </source>
</evidence>
<evidence type="ECO:0000259" key="9">
    <source>
        <dbReference type="PROSITE" id="PS50893"/>
    </source>
</evidence>
<name>A0A267MGK8_9FIRM</name>
<proteinExistence type="predicted"/>
<feature type="domain" description="ABC transporter" evidence="9">
    <location>
        <begin position="260"/>
        <end position="505"/>
    </location>
</feature>
<gene>
    <name evidence="10" type="ORF">CCE28_13530</name>
</gene>
<dbReference type="SUPFAM" id="SSF52540">
    <property type="entry name" value="P-loop containing nucleoside triphosphate hydrolases"/>
    <property type="match status" value="2"/>
</dbReference>
<evidence type="ECO:0000256" key="5">
    <source>
        <dbReference type="ARBA" id="ARBA00022741"/>
    </source>
</evidence>
<dbReference type="CDD" id="cd03216">
    <property type="entry name" value="ABC_Carb_Monos_I"/>
    <property type="match status" value="1"/>
</dbReference>
<keyword evidence="5" id="KW-0547">Nucleotide-binding</keyword>
<reference evidence="10 11" key="1">
    <citation type="submission" date="2017-06" db="EMBL/GenBank/DDBJ databases">
        <title>Draft genome sequence of anaerobic fermentative bacterium Anaeromicrobium sediminis DY2726D isolated from West Pacific Ocean sediments.</title>
        <authorList>
            <person name="Zeng X."/>
        </authorList>
    </citation>
    <scope>NUCLEOTIDE SEQUENCE [LARGE SCALE GENOMIC DNA]</scope>
    <source>
        <strain evidence="10 11">DY2726D</strain>
    </source>
</reference>
<dbReference type="InterPro" id="IPR003439">
    <property type="entry name" value="ABC_transporter-like_ATP-bd"/>
</dbReference>
<dbReference type="InterPro" id="IPR003593">
    <property type="entry name" value="AAA+_ATPase"/>
</dbReference>
<organism evidence="10 11">
    <name type="scientific">Anaeromicrobium sediminis</name>
    <dbReference type="NCBI Taxonomy" id="1478221"/>
    <lineage>
        <taxon>Bacteria</taxon>
        <taxon>Bacillati</taxon>
        <taxon>Bacillota</taxon>
        <taxon>Clostridia</taxon>
        <taxon>Peptostreptococcales</taxon>
        <taxon>Thermotaleaceae</taxon>
        <taxon>Anaeromicrobium</taxon>
    </lineage>
</organism>
<keyword evidence="4" id="KW-0677">Repeat</keyword>
<dbReference type="GO" id="GO:0005524">
    <property type="term" value="F:ATP binding"/>
    <property type="evidence" value="ECO:0007669"/>
    <property type="project" value="UniProtKB-KW"/>
</dbReference>
<evidence type="ECO:0000256" key="4">
    <source>
        <dbReference type="ARBA" id="ARBA00022737"/>
    </source>
</evidence>
<evidence type="ECO:0000313" key="11">
    <source>
        <dbReference type="Proteomes" id="UP000216024"/>
    </source>
</evidence>
<protein>
    <submittedName>
        <fullName evidence="10">ABC transporter ATP-binding protein</fullName>
    </submittedName>
</protein>
<keyword evidence="2" id="KW-0813">Transport</keyword>
<dbReference type="Gene3D" id="3.40.50.300">
    <property type="entry name" value="P-loop containing nucleotide triphosphate hydrolases"/>
    <property type="match status" value="2"/>
</dbReference>
<evidence type="ECO:0000256" key="3">
    <source>
        <dbReference type="ARBA" id="ARBA00022475"/>
    </source>
</evidence>
<keyword evidence="3" id="KW-1003">Cell membrane</keyword>
<dbReference type="RefSeq" id="WP_095134266.1">
    <property type="nucleotide sequence ID" value="NZ_NIBG01000012.1"/>
</dbReference>
<keyword evidence="8" id="KW-0472">Membrane</keyword>
<dbReference type="GO" id="GO:0005886">
    <property type="term" value="C:plasma membrane"/>
    <property type="evidence" value="ECO:0007669"/>
    <property type="project" value="UniProtKB-SubCell"/>
</dbReference>
<keyword evidence="11" id="KW-1185">Reference proteome</keyword>
<comment type="caution">
    <text evidence="10">The sequence shown here is derived from an EMBL/GenBank/DDBJ whole genome shotgun (WGS) entry which is preliminary data.</text>
</comment>
<evidence type="ECO:0000256" key="2">
    <source>
        <dbReference type="ARBA" id="ARBA00022448"/>
    </source>
</evidence>
<dbReference type="FunFam" id="3.40.50.300:FF:000127">
    <property type="entry name" value="Ribose import ATP-binding protein RbsA"/>
    <property type="match status" value="1"/>
</dbReference>
<evidence type="ECO:0000256" key="8">
    <source>
        <dbReference type="ARBA" id="ARBA00023136"/>
    </source>
</evidence>
<dbReference type="OrthoDB" id="9771863at2"/>
<accession>A0A267MGK8</accession>
<comment type="subcellular location">
    <subcellularLocation>
        <location evidence="1">Cell membrane</location>
        <topology evidence="1">Peripheral membrane protein</topology>
    </subcellularLocation>
</comment>
<dbReference type="InterPro" id="IPR027417">
    <property type="entry name" value="P-loop_NTPase"/>
</dbReference>
<dbReference type="PROSITE" id="PS50893">
    <property type="entry name" value="ABC_TRANSPORTER_2"/>
    <property type="match status" value="2"/>
</dbReference>
<dbReference type="CDD" id="cd03215">
    <property type="entry name" value="ABC_Carb_Monos_II"/>
    <property type="match status" value="1"/>
</dbReference>
<keyword evidence="7" id="KW-1278">Translocase</keyword>
<evidence type="ECO:0000256" key="6">
    <source>
        <dbReference type="ARBA" id="ARBA00022840"/>
    </source>
</evidence>
<evidence type="ECO:0000256" key="1">
    <source>
        <dbReference type="ARBA" id="ARBA00004202"/>
    </source>
</evidence>
<sequence length="509" mass="56462">MAERIIELKNVSKQFPGVLANDDISLHINKGEIYAIVGENGAGKSTLMKTMYGLHAPTSGEVYIKGEKMEHFSPGEAIKRGVGMVHQHFMLVPSFTIAENIVLGCEPKNNTLFVDNKKSVEIVKDLSKTYGLEVNPNMKIEDVSVGIQQRVEILKTLYKGADILILDEPTAVLTPQETEELFKVIKKLVNELDKTVIIITHKLNEVLAISDRVGVMRQGKLEGVVNTTDVNERILAEMMVGREVLLGDIKRPETDGERLIEVKDLVSKDNRGFDSLNKISINVAAGEILGIAGIEGNGQSELIEAIAGMRKIESGKVIINNRESTTLNPKEIRDLGVAHIPEDRLVTGLSKESSITDNILMGKQHSNEFSKNGIHLKREKITDYAKNLIRKFDVRTASEEVKVGSLSGGNMQKVVIAREFSFDTKVLLISQPTRGVDIGAIEFIHDQIIKKRNEGCAILLVSAELDEIFRLSDRIITLYEGEITGEFKNGEISKNEIGYYMTGNRKELE</sequence>
<dbReference type="GO" id="GO:0016887">
    <property type="term" value="F:ATP hydrolysis activity"/>
    <property type="evidence" value="ECO:0007669"/>
    <property type="project" value="InterPro"/>
</dbReference>
<dbReference type="Proteomes" id="UP000216024">
    <property type="component" value="Unassembled WGS sequence"/>
</dbReference>
<dbReference type="AlphaFoldDB" id="A0A267MGK8"/>
<evidence type="ECO:0000313" key="10">
    <source>
        <dbReference type="EMBL" id="PAB58686.1"/>
    </source>
</evidence>
<dbReference type="InterPro" id="IPR017871">
    <property type="entry name" value="ABC_transporter-like_CS"/>
</dbReference>